<proteinExistence type="predicted"/>
<evidence type="ECO:0000313" key="2">
    <source>
        <dbReference type="Proteomes" id="UP000179352"/>
    </source>
</evidence>
<dbReference type="Proteomes" id="UP000179352">
    <property type="component" value="Unassembled WGS sequence"/>
</dbReference>
<organism evidence="1 2">
    <name type="scientific">Candidatus Nomurabacteria bacterium RIFCSPLOWO2_01_FULL_39_17</name>
    <dbReference type="NCBI Taxonomy" id="1801770"/>
    <lineage>
        <taxon>Bacteria</taxon>
        <taxon>Candidatus Nomuraibacteriota</taxon>
    </lineage>
</organism>
<accession>A0A1F6WVI8</accession>
<sequence length="176" mass="20742">MKLYRFSPIKNKDKLFEAIEYIHFSCFKLCKEAFGKYLPIAGNIGVFCHYNNEYEFLTKLREELTEKSDNFNQKYYHFHNSIIISQKGNIPETIYTHLYIRKPDQYRAQVGDVDFVLDKKKYIKLKNLLSNGVEINGAKIFDRADLDMIELSNPDIDTLAYVSTKTMTERVRVKTN</sequence>
<protein>
    <submittedName>
        <fullName evidence="1">Uncharacterized protein</fullName>
    </submittedName>
</protein>
<dbReference type="EMBL" id="MFUU01000015">
    <property type="protein sequence ID" value="OGI85889.1"/>
    <property type="molecule type" value="Genomic_DNA"/>
</dbReference>
<comment type="caution">
    <text evidence="1">The sequence shown here is derived from an EMBL/GenBank/DDBJ whole genome shotgun (WGS) entry which is preliminary data.</text>
</comment>
<gene>
    <name evidence="1" type="ORF">A3A01_01125</name>
</gene>
<dbReference type="AlphaFoldDB" id="A0A1F6WVI8"/>
<dbReference type="STRING" id="1801770.A3A01_01125"/>
<name>A0A1F6WVI8_9BACT</name>
<evidence type="ECO:0000313" key="1">
    <source>
        <dbReference type="EMBL" id="OGI85889.1"/>
    </source>
</evidence>
<reference evidence="1 2" key="1">
    <citation type="journal article" date="2016" name="Nat. Commun.">
        <title>Thousands of microbial genomes shed light on interconnected biogeochemical processes in an aquifer system.</title>
        <authorList>
            <person name="Anantharaman K."/>
            <person name="Brown C.T."/>
            <person name="Hug L.A."/>
            <person name="Sharon I."/>
            <person name="Castelle C.J."/>
            <person name="Probst A.J."/>
            <person name="Thomas B.C."/>
            <person name="Singh A."/>
            <person name="Wilkins M.J."/>
            <person name="Karaoz U."/>
            <person name="Brodie E.L."/>
            <person name="Williams K.H."/>
            <person name="Hubbard S.S."/>
            <person name="Banfield J.F."/>
        </authorList>
    </citation>
    <scope>NUCLEOTIDE SEQUENCE [LARGE SCALE GENOMIC DNA]</scope>
</reference>